<name>A0A8H6L441_9LECA</name>
<comment type="similarity">
    <text evidence="2">Belongs to the complex I LYR family.</text>
</comment>
<keyword evidence="9" id="KW-1185">Reference proteome</keyword>
<dbReference type="PANTHER" id="PTHR13675">
    <property type="entry name" value="LYR MOTIF-CONTAINING PROTEIN 2"/>
    <property type="match status" value="1"/>
</dbReference>
<evidence type="ECO:0000313" key="9">
    <source>
        <dbReference type="Proteomes" id="UP000578531"/>
    </source>
</evidence>
<comment type="function">
    <text evidence="6">Involved in efficient integration of the N-module into mitochondrial respiratory chain complex I.</text>
</comment>
<evidence type="ECO:0000256" key="6">
    <source>
        <dbReference type="ARBA" id="ARBA00044735"/>
    </source>
</evidence>
<gene>
    <name evidence="8" type="ORF">HO173_007043</name>
</gene>
<dbReference type="RefSeq" id="XP_037164212.1">
    <property type="nucleotide sequence ID" value="XM_037308948.1"/>
</dbReference>
<dbReference type="GeneID" id="59288700"/>
<dbReference type="InterPro" id="IPR008011">
    <property type="entry name" value="Complex1_LYR_dom"/>
</dbReference>
<protein>
    <recommendedName>
        <fullName evidence="5">LYR motif-containing protein 2</fullName>
    </recommendedName>
</protein>
<dbReference type="OrthoDB" id="74240at2759"/>
<evidence type="ECO:0000256" key="4">
    <source>
        <dbReference type="ARBA" id="ARBA00023128"/>
    </source>
</evidence>
<evidence type="ECO:0000256" key="5">
    <source>
        <dbReference type="ARBA" id="ARBA00026235"/>
    </source>
</evidence>
<accession>A0A8H6L441</accession>
<dbReference type="InterPro" id="IPR045293">
    <property type="entry name" value="Complex1_LYR_LYRM2"/>
</dbReference>
<evidence type="ECO:0000256" key="2">
    <source>
        <dbReference type="ARBA" id="ARBA00009508"/>
    </source>
</evidence>
<feature type="domain" description="Complex 1 LYR protein" evidence="7">
    <location>
        <begin position="97"/>
        <end position="153"/>
    </location>
</feature>
<dbReference type="AlphaFoldDB" id="A0A8H6L441"/>
<evidence type="ECO:0000313" key="8">
    <source>
        <dbReference type="EMBL" id="KAF6234823.1"/>
    </source>
</evidence>
<dbReference type="PANTHER" id="PTHR13675:SF0">
    <property type="entry name" value="LYR MOTIF-CONTAINING PROTEIN 2"/>
    <property type="match status" value="1"/>
</dbReference>
<comment type="subcellular location">
    <subcellularLocation>
        <location evidence="1">Mitochondrion</location>
    </subcellularLocation>
</comment>
<dbReference type="Proteomes" id="UP000578531">
    <property type="component" value="Unassembled WGS sequence"/>
</dbReference>
<keyword evidence="4" id="KW-0496">Mitochondrion</keyword>
<proteinExistence type="inferred from homology"/>
<organism evidence="8 9">
    <name type="scientific">Letharia columbiana</name>
    <dbReference type="NCBI Taxonomy" id="112416"/>
    <lineage>
        <taxon>Eukaryota</taxon>
        <taxon>Fungi</taxon>
        <taxon>Dikarya</taxon>
        <taxon>Ascomycota</taxon>
        <taxon>Pezizomycotina</taxon>
        <taxon>Lecanoromycetes</taxon>
        <taxon>OSLEUM clade</taxon>
        <taxon>Lecanoromycetidae</taxon>
        <taxon>Lecanorales</taxon>
        <taxon>Lecanorineae</taxon>
        <taxon>Parmeliaceae</taxon>
        <taxon>Letharia</taxon>
    </lineage>
</organism>
<sequence length="163" mass="19014">MLSITLWCLAESQERDACTYGLIIINFRLHWVGQKFYADSHTSLYEVEGRRKTLAISNTYMHRLVALARSYATASTRSSRLPPSKPPLSLDHFLLRQRVISLYRTIVRGCYKIPPPTREEMKKYAREEFEQHKAVDDLRKIRYLLSTGKTEFERLGKQVSNMG</sequence>
<keyword evidence="3" id="KW-0809">Transit peptide</keyword>
<reference evidence="8 9" key="1">
    <citation type="journal article" date="2020" name="Genomics">
        <title>Complete, high-quality genomes from long-read metagenomic sequencing of two wolf lichen thalli reveals enigmatic genome architecture.</title>
        <authorList>
            <person name="McKenzie S.K."/>
            <person name="Walston R.F."/>
            <person name="Allen J.L."/>
        </authorList>
    </citation>
    <scope>NUCLEOTIDE SEQUENCE [LARGE SCALE GENOMIC DNA]</scope>
    <source>
        <strain evidence="8">WasteWater2</strain>
    </source>
</reference>
<evidence type="ECO:0000259" key="7">
    <source>
        <dbReference type="Pfam" id="PF05347"/>
    </source>
</evidence>
<dbReference type="EMBL" id="JACCJC010000028">
    <property type="protein sequence ID" value="KAF6234823.1"/>
    <property type="molecule type" value="Genomic_DNA"/>
</dbReference>
<dbReference type="Pfam" id="PF05347">
    <property type="entry name" value="Complex1_LYR"/>
    <property type="match status" value="1"/>
</dbReference>
<dbReference type="GO" id="GO:0005739">
    <property type="term" value="C:mitochondrion"/>
    <property type="evidence" value="ECO:0007669"/>
    <property type="project" value="UniProtKB-SubCell"/>
</dbReference>
<dbReference type="CDD" id="cd20262">
    <property type="entry name" value="Complex1_LYR_LYRM2"/>
    <property type="match status" value="1"/>
</dbReference>
<comment type="caution">
    <text evidence="8">The sequence shown here is derived from an EMBL/GenBank/DDBJ whole genome shotgun (WGS) entry which is preliminary data.</text>
</comment>
<evidence type="ECO:0000256" key="1">
    <source>
        <dbReference type="ARBA" id="ARBA00004173"/>
    </source>
</evidence>
<evidence type="ECO:0000256" key="3">
    <source>
        <dbReference type="ARBA" id="ARBA00022946"/>
    </source>
</evidence>